<name>A0A8J3J9B1_9ACTN</name>
<protein>
    <recommendedName>
        <fullName evidence="1">Glutaredoxin domain-containing protein</fullName>
    </recommendedName>
</protein>
<accession>A0A8J3J9B1</accession>
<evidence type="ECO:0000259" key="1">
    <source>
        <dbReference type="Pfam" id="PF00462"/>
    </source>
</evidence>
<dbReference type="AlphaFoldDB" id="A0A8J3J9B1"/>
<dbReference type="Gene3D" id="3.40.30.10">
    <property type="entry name" value="Glutaredoxin"/>
    <property type="match status" value="1"/>
</dbReference>
<gene>
    <name evidence="2" type="ORF">Aru02nite_33480</name>
</gene>
<evidence type="ECO:0000313" key="2">
    <source>
        <dbReference type="EMBL" id="GID12459.1"/>
    </source>
</evidence>
<dbReference type="Pfam" id="PF00462">
    <property type="entry name" value="Glutaredoxin"/>
    <property type="match status" value="1"/>
</dbReference>
<sequence length="84" mass="9293">MSDTPRPTVYGTGWCPDVARSRALLDRRGIAYDYVDVDADRAAAKRVYRLQRGTRRVPTIVLADGTVLVEPTDDELAAALDTRT</sequence>
<dbReference type="InterPro" id="IPR002109">
    <property type="entry name" value="Glutaredoxin"/>
</dbReference>
<dbReference type="Proteomes" id="UP000612808">
    <property type="component" value="Unassembled WGS sequence"/>
</dbReference>
<keyword evidence="3" id="KW-1185">Reference proteome</keyword>
<dbReference type="CDD" id="cd02976">
    <property type="entry name" value="NrdH"/>
    <property type="match status" value="1"/>
</dbReference>
<dbReference type="SUPFAM" id="SSF52833">
    <property type="entry name" value="Thioredoxin-like"/>
    <property type="match status" value="1"/>
</dbReference>
<comment type="caution">
    <text evidence="2">The sequence shown here is derived from an EMBL/GenBank/DDBJ whole genome shotgun (WGS) entry which is preliminary data.</text>
</comment>
<reference evidence="2" key="1">
    <citation type="submission" date="2021-01" db="EMBL/GenBank/DDBJ databases">
        <title>Whole genome shotgun sequence of Actinocatenispora rupis NBRC 107355.</title>
        <authorList>
            <person name="Komaki H."/>
            <person name="Tamura T."/>
        </authorList>
    </citation>
    <scope>NUCLEOTIDE SEQUENCE</scope>
    <source>
        <strain evidence="2">NBRC 107355</strain>
    </source>
</reference>
<dbReference type="InterPro" id="IPR036249">
    <property type="entry name" value="Thioredoxin-like_sf"/>
</dbReference>
<feature type="domain" description="Glutaredoxin" evidence="1">
    <location>
        <begin position="8"/>
        <end position="62"/>
    </location>
</feature>
<organism evidence="2 3">
    <name type="scientific">Actinocatenispora rupis</name>
    <dbReference type="NCBI Taxonomy" id="519421"/>
    <lineage>
        <taxon>Bacteria</taxon>
        <taxon>Bacillati</taxon>
        <taxon>Actinomycetota</taxon>
        <taxon>Actinomycetes</taxon>
        <taxon>Micromonosporales</taxon>
        <taxon>Micromonosporaceae</taxon>
        <taxon>Actinocatenispora</taxon>
    </lineage>
</organism>
<proteinExistence type="predicted"/>
<evidence type="ECO:0000313" key="3">
    <source>
        <dbReference type="Proteomes" id="UP000612808"/>
    </source>
</evidence>
<dbReference type="RefSeq" id="WP_203658438.1">
    <property type="nucleotide sequence ID" value="NZ_BAAAZM010000013.1"/>
</dbReference>
<dbReference type="PROSITE" id="PS51354">
    <property type="entry name" value="GLUTAREDOXIN_2"/>
    <property type="match status" value="1"/>
</dbReference>
<dbReference type="EMBL" id="BOMB01000019">
    <property type="protein sequence ID" value="GID12459.1"/>
    <property type="molecule type" value="Genomic_DNA"/>
</dbReference>